<evidence type="ECO:0000313" key="2">
    <source>
        <dbReference type="Proteomes" id="UP001183629"/>
    </source>
</evidence>
<evidence type="ECO:0000313" key="1">
    <source>
        <dbReference type="EMBL" id="MDR7322637.1"/>
    </source>
</evidence>
<dbReference type="EMBL" id="JAVDYC010000001">
    <property type="protein sequence ID" value="MDR7322637.1"/>
    <property type="molecule type" value="Genomic_DNA"/>
</dbReference>
<name>A0AAE3ZPE1_9ACTN</name>
<keyword evidence="2" id="KW-1185">Reference proteome</keyword>
<evidence type="ECO:0008006" key="3">
    <source>
        <dbReference type="Google" id="ProtNLM"/>
    </source>
</evidence>
<organism evidence="1 2">
    <name type="scientific">Catenuloplanes niger</name>
    <dbReference type="NCBI Taxonomy" id="587534"/>
    <lineage>
        <taxon>Bacteria</taxon>
        <taxon>Bacillati</taxon>
        <taxon>Actinomycetota</taxon>
        <taxon>Actinomycetes</taxon>
        <taxon>Micromonosporales</taxon>
        <taxon>Micromonosporaceae</taxon>
        <taxon>Catenuloplanes</taxon>
    </lineage>
</organism>
<sequence length="247" mass="27551">MNRARQRKTPTPLRPNAATRPSCNFTLFYIDDSGSEAAGCTTFSWIEISPATWTDAADRWNSYRTALHERYGIPTADRLHATDLATGRGYRTRGTAGKSADHGRQILRHGIETIASLPGAAVGSVYRRTTARGRAFEHTKQDLYQRLLDTLDARLLATDTYGSVIMDGDGSNTSYATSHHQRNTTTSRLIEDPFFRHASTSQWVQAADLVAWTAYRSLRHGTHRTEIDSWYDSVLAPLDIYGGAVRL</sequence>
<dbReference type="InterPro" id="IPR024524">
    <property type="entry name" value="DUF3800"/>
</dbReference>
<comment type="caution">
    <text evidence="1">The sequence shown here is derived from an EMBL/GenBank/DDBJ whole genome shotgun (WGS) entry which is preliminary data.</text>
</comment>
<gene>
    <name evidence="1" type="ORF">J2S44_002887</name>
</gene>
<dbReference type="AlphaFoldDB" id="A0AAE3ZPE1"/>
<protein>
    <recommendedName>
        <fullName evidence="3">DUF3800 domain-containing protein</fullName>
    </recommendedName>
</protein>
<reference evidence="1 2" key="1">
    <citation type="submission" date="2023-07" db="EMBL/GenBank/DDBJ databases">
        <title>Sequencing the genomes of 1000 actinobacteria strains.</title>
        <authorList>
            <person name="Klenk H.-P."/>
        </authorList>
    </citation>
    <scope>NUCLEOTIDE SEQUENCE [LARGE SCALE GENOMIC DNA]</scope>
    <source>
        <strain evidence="1 2">DSM 44711</strain>
    </source>
</reference>
<proteinExistence type="predicted"/>
<dbReference type="RefSeq" id="WP_310413322.1">
    <property type="nucleotide sequence ID" value="NZ_JAVDYC010000001.1"/>
</dbReference>
<dbReference type="Proteomes" id="UP001183629">
    <property type="component" value="Unassembled WGS sequence"/>
</dbReference>
<dbReference type="Pfam" id="PF12686">
    <property type="entry name" value="DUF3800"/>
    <property type="match status" value="1"/>
</dbReference>
<accession>A0AAE3ZPE1</accession>